<name>A0A179FWX2_METCM</name>
<sequence length="203" mass="21951">MTPQIFHSRIRASPSKDFPQRSITPTTRQQHHYQHTELQNPPTPNNPLPTSNMAERIQRLLSNYPFTTTALGTGTILIAPVLVALGGHTAAGMLTLVSSTTKLIIPGVFAAAAANSGHGFSFMSVLKGVGWVLGGIAQQLGELVFGMFMDGLFGTGPVGRIKKSGLEERDVRIQTRDTEREKDEGEKEVEVEAGKEKLDGICL</sequence>
<evidence type="ECO:0000256" key="1">
    <source>
        <dbReference type="SAM" id="MobiDB-lite"/>
    </source>
</evidence>
<evidence type="ECO:0000313" key="2">
    <source>
        <dbReference type="EMBL" id="OAQ70176.2"/>
    </source>
</evidence>
<feature type="region of interest" description="Disordered" evidence="1">
    <location>
        <begin position="1"/>
        <end position="51"/>
    </location>
</feature>
<dbReference type="EMBL" id="LSBJ02000002">
    <property type="protein sequence ID" value="OAQ70176.2"/>
    <property type="molecule type" value="Genomic_DNA"/>
</dbReference>
<dbReference type="GeneID" id="28846288"/>
<dbReference type="AlphaFoldDB" id="A0A179FWX2"/>
<proteinExistence type="predicted"/>
<gene>
    <name evidence="2" type="ORF">VFPPC_02687</name>
</gene>
<dbReference type="RefSeq" id="XP_018146713.2">
    <property type="nucleotide sequence ID" value="XM_018282294.2"/>
</dbReference>
<keyword evidence="3" id="KW-1185">Reference proteome</keyword>
<organism evidence="2 3">
    <name type="scientific">Pochonia chlamydosporia 170</name>
    <dbReference type="NCBI Taxonomy" id="1380566"/>
    <lineage>
        <taxon>Eukaryota</taxon>
        <taxon>Fungi</taxon>
        <taxon>Dikarya</taxon>
        <taxon>Ascomycota</taxon>
        <taxon>Pezizomycotina</taxon>
        <taxon>Sordariomycetes</taxon>
        <taxon>Hypocreomycetidae</taxon>
        <taxon>Hypocreales</taxon>
        <taxon>Clavicipitaceae</taxon>
        <taxon>Pochonia</taxon>
    </lineage>
</organism>
<accession>A0A179FWX2</accession>
<feature type="region of interest" description="Disordered" evidence="1">
    <location>
        <begin position="172"/>
        <end position="192"/>
    </location>
</feature>
<reference evidence="2 3" key="1">
    <citation type="journal article" date="2016" name="PLoS Pathog.">
        <title>Biosynthesis of antibiotic leucinostatins in bio-control fungus Purpureocillium lilacinum and their inhibition on phytophthora revealed by genome mining.</title>
        <authorList>
            <person name="Wang G."/>
            <person name="Liu Z."/>
            <person name="Lin R."/>
            <person name="Li E."/>
            <person name="Mao Z."/>
            <person name="Ling J."/>
            <person name="Yang Y."/>
            <person name="Yin W.B."/>
            <person name="Xie B."/>
        </authorList>
    </citation>
    <scope>NUCLEOTIDE SEQUENCE [LARGE SCALE GENOMIC DNA]</scope>
    <source>
        <strain evidence="2">170</strain>
    </source>
</reference>
<evidence type="ECO:0000313" key="3">
    <source>
        <dbReference type="Proteomes" id="UP000078397"/>
    </source>
</evidence>
<dbReference type="Proteomes" id="UP000078397">
    <property type="component" value="Unassembled WGS sequence"/>
</dbReference>
<protein>
    <submittedName>
        <fullName evidence="2">Uncharacterized protein</fullName>
    </submittedName>
</protein>
<dbReference type="KEGG" id="pchm:VFPPC_02687"/>
<comment type="caution">
    <text evidence="2">The sequence shown here is derived from an EMBL/GenBank/DDBJ whole genome shotgun (WGS) entry which is preliminary data.</text>
</comment>